<dbReference type="EMBL" id="PFWW01000048">
    <property type="protein sequence ID" value="PJA42608.1"/>
    <property type="molecule type" value="Genomic_DNA"/>
</dbReference>
<evidence type="ECO:0000313" key="2">
    <source>
        <dbReference type="EMBL" id="PJA42608.1"/>
    </source>
</evidence>
<accession>A0A2M7X905</accession>
<organism evidence="2 3">
    <name type="scientific">Candidatus Woesebacteria bacterium CG_4_9_14_3_um_filter_39_10</name>
    <dbReference type="NCBI Taxonomy" id="1975056"/>
    <lineage>
        <taxon>Bacteria</taxon>
        <taxon>Candidatus Woeseibacteriota</taxon>
    </lineage>
</organism>
<name>A0A2M7X905_9BACT</name>
<evidence type="ECO:0008006" key="4">
    <source>
        <dbReference type="Google" id="ProtNLM"/>
    </source>
</evidence>
<dbReference type="AlphaFoldDB" id="A0A2M7X905"/>
<gene>
    <name evidence="2" type="ORF">CO176_02165</name>
</gene>
<dbReference type="SUPFAM" id="SSF143120">
    <property type="entry name" value="YefM-like"/>
    <property type="match status" value="1"/>
</dbReference>
<dbReference type="Gene3D" id="3.40.1620.10">
    <property type="entry name" value="YefM-like domain"/>
    <property type="match status" value="1"/>
</dbReference>
<sequence length="94" mass="11232">MRYPYMRVISTYDFRNNLSDYIDEVYLDKVPLVVGRFNKPLVVIKPFKEGDDNDFMRFFGFMGKGGEGGEAYVNRIRRSAREKRRIENLRKRNV</sequence>
<comment type="similarity">
    <text evidence="1">Belongs to the phD/YefM antitoxin family.</text>
</comment>
<comment type="caution">
    <text evidence="2">The sequence shown here is derived from an EMBL/GenBank/DDBJ whole genome shotgun (WGS) entry which is preliminary data.</text>
</comment>
<reference evidence="3" key="1">
    <citation type="submission" date="2017-09" db="EMBL/GenBank/DDBJ databases">
        <title>Depth-based differentiation of microbial function through sediment-hosted aquifers and enrichment of novel symbionts in the deep terrestrial subsurface.</title>
        <authorList>
            <person name="Probst A.J."/>
            <person name="Ladd B."/>
            <person name="Jarett J.K."/>
            <person name="Geller-Mcgrath D.E."/>
            <person name="Sieber C.M.K."/>
            <person name="Emerson J.B."/>
            <person name="Anantharaman K."/>
            <person name="Thomas B.C."/>
            <person name="Malmstrom R."/>
            <person name="Stieglmeier M."/>
            <person name="Klingl A."/>
            <person name="Woyke T."/>
            <person name="Ryan C.M."/>
            <person name="Banfield J.F."/>
        </authorList>
    </citation>
    <scope>NUCLEOTIDE SEQUENCE [LARGE SCALE GENOMIC DNA]</scope>
</reference>
<dbReference type="Proteomes" id="UP000230484">
    <property type="component" value="Unassembled WGS sequence"/>
</dbReference>
<dbReference type="InterPro" id="IPR036165">
    <property type="entry name" value="YefM-like_sf"/>
</dbReference>
<proteinExistence type="inferred from homology"/>
<evidence type="ECO:0000313" key="3">
    <source>
        <dbReference type="Proteomes" id="UP000230484"/>
    </source>
</evidence>
<evidence type="ECO:0000256" key="1">
    <source>
        <dbReference type="ARBA" id="ARBA00009981"/>
    </source>
</evidence>
<dbReference type="NCBIfam" id="TIGR01552">
    <property type="entry name" value="phd_fam"/>
    <property type="match status" value="1"/>
</dbReference>
<protein>
    <recommendedName>
        <fullName evidence="4">Antitoxin</fullName>
    </recommendedName>
</protein>